<evidence type="ECO:0000313" key="2">
    <source>
        <dbReference type="Proteomes" id="UP001144978"/>
    </source>
</evidence>
<organism evidence="1 2">
    <name type="scientific">Trametes sanguinea</name>
    <dbReference type="NCBI Taxonomy" id="158606"/>
    <lineage>
        <taxon>Eukaryota</taxon>
        <taxon>Fungi</taxon>
        <taxon>Dikarya</taxon>
        <taxon>Basidiomycota</taxon>
        <taxon>Agaricomycotina</taxon>
        <taxon>Agaricomycetes</taxon>
        <taxon>Polyporales</taxon>
        <taxon>Polyporaceae</taxon>
        <taxon>Trametes</taxon>
    </lineage>
</organism>
<dbReference type="EMBL" id="JANSHE010006419">
    <property type="protein sequence ID" value="KAJ2967127.1"/>
    <property type="molecule type" value="Genomic_DNA"/>
</dbReference>
<proteinExistence type="predicted"/>
<gene>
    <name evidence="1" type="ORF">NUW54_g13601</name>
</gene>
<keyword evidence="2" id="KW-1185">Reference proteome</keyword>
<sequence length="336" mass="36752">MASKNVGVAPDDVIWGNLNMNPYEGRVRTAISWAVTIGLIIVWAIPVAFIGAVSNVHSLCATYSWLAWLCDLPAVIVGIISGILPPALLAVLNLLLPIVLRLLARFEGVTQRTTIELSLMTRYFLFQVINSFLVVTLSSGIIASLPDLVNNPASIPSLLARNLPKASNFFLTYVILQGLSGTGVGLPAGRPARLVLREAVHLGFYASLHLQHQVHASLRCVGHTVPLHLSPRRYHRCLQYYLADHQRPLYGHVLPLLRDVQVPVPLAARRTEDGRDGRSVLPEGDSAPVRRNVSPADLLGGVVLPRAGSERAPERCPRGRAHDCSDRLHCVLPHHY</sequence>
<evidence type="ECO:0000313" key="1">
    <source>
        <dbReference type="EMBL" id="KAJ2967127.1"/>
    </source>
</evidence>
<comment type="caution">
    <text evidence="1">The sequence shown here is derived from an EMBL/GenBank/DDBJ whole genome shotgun (WGS) entry which is preliminary data.</text>
</comment>
<dbReference type="Proteomes" id="UP001144978">
    <property type="component" value="Unassembled WGS sequence"/>
</dbReference>
<reference evidence="1" key="1">
    <citation type="submission" date="2022-08" db="EMBL/GenBank/DDBJ databases">
        <title>Genome Sequence of Pycnoporus sanguineus.</title>
        <authorList>
            <person name="Buettner E."/>
        </authorList>
    </citation>
    <scope>NUCLEOTIDE SEQUENCE</scope>
    <source>
        <strain evidence="1">CG-C14</strain>
    </source>
</reference>
<protein>
    <submittedName>
        <fullName evidence="1">Uncharacterized protein</fullName>
    </submittedName>
</protein>
<accession>A0ACC1MKD4</accession>
<name>A0ACC1MKD4_9APHY</name>